<organism evidence="2 3">
    <name type="scientific">Flavobacterium litorale</name>
    <dbReference type="NCBI Taxonomy" id="2856519"/>
    <lineage>
        <taxon>Bacteria</taxon>
        <taxon>Pseudomonadati</taxon>
        <taxon>Bacteroidota</taxon>
        <taxon>Flavobacteriia</taxon>
        <taxon>Flavobacteriales</taxon>
        <taxon>Flavobacteriaceae</taxon>
        <taxon>Flavobacterium</taxon>
    </lineage>
</organism>
<dbReference type="Pfam" id="PF21900">
    <property type="entry name" value="DUF6920"/>
    <property type="match status" value="1"/>
</dbReference>
<dbReference type="InterPro" id="IPR054213">
    <property type="entry name" value="DUF6920"/>
</dbReference>
<feature type="transmembrane region" description="Helical" evidence="1">
    <location>
        <begin position="6"/>
        <end position="27"/>
    </location>
</feature>
<keyword evidence="3" id="KW-1185">Reference proteome</keyword>
<feature type="transmembrane region" description="Helical" evidence="1">
    <location>
        <begin position="91"/>
        <end position="110"/>
    </location>
</feature>
<proteinExistence type="predicted"/>
<feature type="transmembrane region" description="Helical" evidence="1">
    <location>
        <begin position="64"/>
        <end position="84"/>
    </location>
</feature>
<keyword evidence="1" id="KW-0472">Membrane</keyword>
<keyword evidence="1" id="KW-0812">Transmembrane</keyword>
<accession>A0ABX8V568</accession>
<dbReference type="EMBL" id="CP080429">
    <property type="protein sequence ID" value="QYJ67940.1"/>
    <property type="molecule type" value="Genomic_DNA"/>
</dbReference>
<evidence type="ECO:0000313" key="2">
    <source>
        <dbReference type="EMBL" id="QYJ67940.1"/>
    </source>
</evidence>
<gene>
    <name evidence="2" type="ORF">K1I41_10400</name>
</gene>
<evidence type="ECO:0000313" key="3">
    <source>
        <dbReference type="Proteomes" id="UP000825381"/>
    </source>
</evidence>
<protein>
    <submittedName>
        <fullName evidence="2">Uncharacterized protein</fullName>
    </submittedName>
</protein>
<reference evidence="2 3" key="1">
    <citation type="submission" date="2021-07" db="EMBL/GenBank/DDBJ databases">
        <title>Flavobacterium WSW3-B6 sp.nov, isolated from seaweed.</title>
        <authorList>
            <person name="Muhammad N."/>
            <person name="Ho H."/>
            <person name="Lee Y.-J."/>
            <person name="Nguyen T."/>
            <person name="Ho J."/>
            <person name="Kim S.-G."/>
        </authorList>
    </citation>
    <scope>NUCLEOTIDE SEQUENCE [LARGE SCALE GENOMIC DNA]</scope>
    <source>
        <strain evidence="2 3">WSW3-B6</strain>
    </source>
</reference>
<feature type="transmembrane region" description="Helical" evidence="1">
    <location>
        <begin position="39"/>
        <end position="58"/>
    </location>
</feature>
<dbReference type="RefSeq" id="WP_220640285.1">
    <property type="nucleotide sequence ID" value="NZ_CP080429.1"/>
</dbReference>
<evidence type="ECO:0000256" key="1">
    <source>
        <dbReference type="SAM" id="Phobius"/>
    </source>
</evidence>
<name>A0ABX8V568_9FLAO</name>
<sequence length="370" mass="42587">MRIALIITIGIHGIIHLLGFLKAFNLYEFNGISQPISEPFGIMWLLACILFIISSFLILINSNYWWITGIVGVILSQFLILNYWSDAKFGTIVNIIVLVAILLTYSAFMFKKKVNAEAVKMFENSVETEKSIVTKQMIQNLPTIVQKWLVSSGTVGKEIIYNIYLEQDLQMLMKPEQKDWNNGKAKQYFTTKSPAFNWSVNLKVNSLLNIVGRDKFENGKGEMIIKLFSLFSMANTKNNEKINQAALQRYLAEIVWFPSFALSPYITWETIDEKSTKATMKYKETKGSGIFCFDENGTFKKFIAMRYKDVNDTKATEWKVTATKTEERNGIKIPVELTAEWKLKNSSWTWLKVKITDIKYNVQKMPIADE</sequence>
<dbReference type="Proteomes" id="UP000825381">
    <property type="component" value="Chromosome"/>
</dbReference>
<keyword evidence="1" id="KW-1133">Transmembrane helix</keyword>